<name>A0A9P9XW23_9HYPO</name>
<dbReference type="EMBL" id="JAGIXG020000057">
    <property type="protein sequence ID" value="KAI6778887.1"/>
    <property type="molecule type" value="Genomic_DNA"/>
</dbReference>
<dbReference type="RefSeq" id="XP_051359743.1">
    <property type="nucleotide sequence ID" value="XM_051509273.1"/>
</dbReference>
<protein>
    <submittedName>
        <fullName evidence="2">Uncharacterized protein</fullName>
    </submittedName>
</protein>
<evidence type="ECO:0000256" key="1">
    <source>
        <dbReference type="SAM" id="MobiDB-lite"/>
    </source>
</evidence>
<feature type="region of interest" description="Disordered" evidence="1">
    <location>
        <begin position="84"/>
        <end position="118"/>
    </location>
</feature>
<dbReference type="Proteomes" id="UP001055219">
    <property type="component" value="Unassembled WGS sequence"/>
</dbReference>
<gene>
    <name evidence="2" type="ORF">J7T54_000543</name>
</gene>
<dbReference type="GeneID" id="75827062"/>
<dbReference type="AlphaFoldDB" id="A0A9P9XW23"/>
<sequence>MTVNLPQPGLENDYRLGAATTKAFPVYKNNPRTYAGGSSKATAIPAVYDDECQMYYVRIDDNLQWSPRKGDIAWISSLSGQATATKARVEEQAGPSRKSRKRGISQSASGDDEDDKAQQKCIDYSRNAKKKRLSAADPARVYAKYHGPPPPWTITQENSETCKIEYNKEGRIMPGIYLSAKQIKGYIEQNPRKDITLWLQNFPAQCKQRTLGDVQCLWRECPSRNQKIRQGWHQITFDEYPEETTSGELDPFRVAAHMHLWCFEQCFDPLPLLEAQVLKPDARVLEKEGRQPFSITRDYKMIVQEAIEPWRKTHAADGPTYLPRHHEQTLAYQLVQYHLENQITARSELREVRNLKKQDKGAPARTIETHKGSLIVYCEKELSPSRNAQTPYPRTGDDALQTFPQTWLADPRGLINYHTEEFNIVNVDYKAGAASMPDDLTEFFGLGETDANTTDEFNFGSTDYTADVANMAGDSTKLLGLEACPKTDANTTDANIHLSLRDGCGGLWDQGQVVLPPDRYEPLPHPYEPPADWCPPLPGLDDGSAAHAADTFSFEQAVETDLAAATYG</sequence>
<organism evidence="2 3">
    <name type="scientific">Emericellopsis cladophorae</name>
    <dbReference type="NCBI Taxonomy" id="2686198"/>
    <lineage>
        <taxon>Eukaryota</taxon>
        <taxon>Fungi</taxon>
        <taxon>Dikarya</taxon>
        <taxon>Ascomycota</taxon>
        <taxon>Pezizomycotina</taxon>
        <taxon>Sordariomycetes</taxon>
        <taxon>Hypocreomycetidae</taxon>
        <taxon>Hypocreales</taxon>
        <taxon>Bionectriaceae</taxon>
        <taxon>Emericellopsis</taxon>
    </lineage>
</organism>
<dbReference type="OrthoDB" id="5307331at2759"/>
<reference evidence="2" key="1">
    <citation type="journal article" date="2021" name="J Fungi (Basel)">
        <title>Genomic and Metabolomic Analyses of the Marine Fungus Emericellopsis cladophorae: Insights into Saltwater Adaptability Mechanisms and Its Biosynthetic Potential.</title>
        <authorList>
            <person name="Goncalves M.F.M."/>
            <person name="Hilario S."/>
            <person name="Van de Peer Y."/>
            <person name="Esteves A.C."/>
            <person name="Alves A."/>
        </authorList>
    </citation>
    <scope>NUCLEOTIDE SEQUENCE</scope>
    <source>
        <strain evidence="2">MUM 19.33</strain>
    </source>
</reference>
<keyword evidence="3" id="KW-1185">Reference proteome</keyword>
<proteinExistence type="predicted"/>
<evidence type="ECO:0000313" key="2">
    <source>
        <dbReference type="EMBL" id="KAI6778887.1"/>
    </source>
</evidence>
<accession>A0A9P9XW23</accession>
<reference evidence="2" key="2">
    <citation type="submission" date="2022-07" db="EMBL/GenBank/DDBJ databases">
        <authorList>
            <person name="Goncalves M.F.M."/>
            <person name="Hilario S."/>
            <person name="Van De Peer Y."/>
            <person name="Esteves A.C."/>
            <person name="Alves A."/>
        </authorList>
    </citation>
    <scope>NUCLEOTIDE SEQUENCE</scope>
    <source>
        <strain evidence="2">MUM 19.33</strain>
    </source>
</reference>
<comment type="caution">
    <text evidence="2">The sequence shown here is derived from an EMBL/GenBank/DDBJ whole genome shotgun (WGS) entry which is preliminary data.</text>
</comment>
<evidence type="ECO:0000313" key="3">
    <source>
        <dbReference type="Proteomes" id="UP001055219"/>
    </source>
</evidence>